<organism evidence="2 3">
    <name type="scientific">Mycena belliarum</name>
    <dbReference type="NCBI Taxonomy" id="1033014"/>
    <lineage>
        <taxon>Eukaryota</taxon>
        <taxon>Fungi</taxon>
        <taxon>Dikarya</taxon>
        <taxon>Basidiomycota</taxon>
        <taxon>Agaricomycotina</taxon>
        <taxon>Agaricomycetes</taxon>
        <taxon>Agaricomycetidae</taxon>
        <taxon>Agaricales</taxon>
        <taxon>Marasmiineae</taxon>
        <taxon>Mycenaceae</taxon>
        <taxon>Mycena</taxon>
    </lineage>
</organism>
<feature type="compositionally biased region" description="Acidic residues" evidence="1">
    <location>
        <begin position="90"/>
        <end position="104"/>
    </location>
</feature>
<sequence>MRDEAAFLRREVARIREEHGDELAHQVECYRMRQGRFNDIHRERLAKLAKVPGFSGSLQPGTAVDKQRTRGGVAPPAAESSAAASPTGAEGEDSDAEEDEEEMLGTEFLLLSVAQDSRAAQAEALELGDAA</sequence>
<comment type="caution">
    <text evidence="2">The sequence shown here is derived from an EMBL/GenBank/DDBJ whole genome shotgun (WGS) entry which is preliminary data.</text>
</comment>
<keyword evidence="3" id="KW-1185">Reference proteome</keyword>
<gene>
    <name evidence="2" type="ORF">B0H15DRAFT_958297</name>
</gene>
<feature type="compositionally biased region" description="Low complexity" evidence="1">
    <location>
        <begin position="72"/>
        <end position="89"/>
    </location>
</feature>
<dbReference type="Proteomes" id="UP001222325">
    <property type="component" value="Unassembled WGS sequence"/>
</dbReference>
<accession>A0AAD6XKQ9</accession>
<proteinExistence type="predicted"/>
<name>A0AAD6XKQ9_9AGAR</name>
<evidence type="ECO:0000313" key="2">
    <source>
        <dbReference type="EMBL" id="KAJ7066861.1"/>
    </source>
</evidence>
<evidence type="ECO:0000256" key="1">
    <source>
        <dbReference type="SAM" id="MobiDB-lite"/>
    </source>
</evidence>
<dbReference type="AlphaFoldDB" id="A0AAD6XKQ9"/>
<reference evidence="2" key="1">
    <citation type="submission" date="2023-03" db="EMBL/GenBank/DDBJ databases">
        <title>Massive genome expansion in bonnet fungi (Mycena s.s.) driven by repeated elements and novel gene families across ecological guilds.</title>
        <authorList>
            <consortium name="Lawrence Berkeley National Laboratory"/>
            <person name="Harder C.B."/>
            <person name="Miyauchi S."/>
            <person name="Viragh M."/>
            <person name="Kuo A."/>
            <person name="Thoen E."/>
            <person name="Andreopoulos B."/>
            <person name="Lu D."/>
            <person name="Skrede I."/>
            <person name="Drula E."/>
            <person name="Henrissat B."/>
            <person name="Morin E."/>
            <person name="Kohler A."/>
            <person name="Barry K."/>
            <person name="LaButti K."/>
            <person name="Morin E."/>
            <person name="Salamov A."/>
            <person name="Lipzen A."/>
            <person name="Mereny Z."/>
            <person name="Hegedus B."/>
            <person name="Baldrian P."/>
            <person name="Stursova M."/>
            <person name="Weitz H."/>
            <person name="Taylor A."/>
            <person name="Grigoriev I.V."/>
            <person name="Nagy L.G."/>
            <person name="Martin F."/>
            <person name="Kauserud H."/>
        </authorList>
    </citation>
    <scope>NUCLEOTIDE SEQUENCE</scope>
    <source>
        <strain evidence="2">CBHHK173m</strain>
    </source>
</reference>
<evidence type="ECO:0000313" key="3">
    <source>
        <dbReference type="Proteomes" id="UP001222325"/>
    </source>
</evidence>
<feature type="region of interest" description="Disordered" evidence="1">
    <location>
        <begin position="52"/>
        <end position="107"/>
    </location>
</feature>
<dbReference type="EMBL" id="JARJCN010000159">
    <property type="protein sequence ID" value="KAJ7066861.1"/>
    <property type="molecule type" value="Genomic_DNA"/>
</dbReference>
<protein>
    <submittedName>
        <fullName evidence="2">Uncharacterized protein</fullName>
    </submittedName>
</protein>